<evidence type="ECO:0000313" key="3">
    <source>
        <dbReference type="Proteomes" id="UP000266841"/>
    </source>
</evidence>
<feature type="non-terminal residue" evidence="2">
    <location>
        <position position="78"/>
    </location>
</feature>
<keyword evidence="3" id="KW-1185">Reference proteome</keyword>
<gene>
    <name evidence="2" type="ORF">THAOC_25528</name>
</gene>
<evidence type="ECO:0000313" key="2">
    <source>
        <dbReference type="EMBL" id="EJK54812.1"/>
    </source>
</evidence>
<protein>
    <submittedName>
        <fullName evidence="2">Uncharacterized protein</fullName>
    </submittedName>
</protein>
<name>K0S7M1_THAOC</name>
<dbReference type="AlphaFoldDB" id="K0S7M1"/>
<comment type="caution">
    <text evidence="2">The sequence shown here is derived from an EMBL/GenBank/DDBJ whole genome shotgun (WGS) entry which is preliminary data.</text>
</comment>
<sequence length="78" mass="8524">MTKYDDYDWKELPAEAKKAAEALGYNKKMWDKDKDDAASKHPVGINLAASPVCIRTSANQASGQSHPPPHNGSNVDIE</sequence>
<organism evidence="2 3">
    <name type="scientific">Thalassiosira oceanica</name>
    <name type="common">Marine diatom</name>
    <dbReference type="NCBI Taxonomy" id="159749"/>
    <lineage>
        <taxon>Eukaryota</taxon>
        <taxon>Sar</taxon>
        <taxon>Stramenopiles</taxon>
        <taxon>Ochrophyta</taxon>
        <taxon>Bacillariophyta</taxon>
        <taxon>Coscinodiscophyceae</taxon>
        <taxon>Thalassiosirophycidae</taxon>
        <taxon>Thalassiosirales</taxon>
        <taxon>Thalassiosiraceae</taxon>
        <taxon>Thalassiosira</taxon>
    </lineage>
</organism>
<accession>K0S7M1</accession>
<proteinExistence type="predicted"/>
<evidence type="ECO:0000256" key="1">
    <source>
        <dbReference type="SAM" id="MobiDB-lite"/>
    </source>
</evidence>
<dbReference type="EMBL" id="AGNL01035239">
    <property type="protein sequence ID" value="EJK54812.1"/>
    <property type="molecule type" value="Genomic_DNA"/>
</dbReference>
<feature type="region of interest" description="Disordered" evidence="1">
    <location>
        <begin position="56"/>
        <end position="78"/>
    </location>
</feature>
<reference evidence="2 3" key="1">
    <citation type="journal article" date="2012" name="Genome Biol.">
        <title>Genome and low-iron response of an oceanic diatom adapted to chronic iron limitation.</title>
        <authorList>
            <person name="Lommer M."/>
            <person name="Specht M."/>
            <person name="Roy A.S."/>
            <person name="Kraemer L."/>
            <person name="Andreson R."/>
            <person name="Gutowska M.A."/>
            <person name="Wolf J."/>
            <person name="Bergner S.V."/>
            <person name="Schilhabel M.B."/>
            <person name="Klostermeier U.C."/>
            <person name="Beiko R.G."/>
            <person name="Rosenstiel P."/>
            <person name="Hippler M."/>
            <person name="Laroche J."/>
        </authorList>
    </citation>
    <scope>NUCLEOTIDE SEQUENCE [LARGE SCALE GENOMIC DNA]</scope>
    <source>
        <strain evidence="2 3">CCMP1005</strain>
    </source>
</reference>
<dbReference type="Proteomes" id="UP000266841">
    <property type="component" value="Unassembled WGS sequence"/>
</dbReference>